<sequence>MTIFPVRAATNAWKRSISSNITSIVNDVLNNASKNRATSPIITGENITTENNISPRDKSASILSPTDKWIHESFTKYRGYLKKTGSKNTITLNLPQILRTLQILRSSDQTRSYFILLNRLNSTERINWISQNGKAVRLTNNRAPLELYNELSKMLYRQSLRLEDDSSNNDILAKLAMKLLREYYEIIMESQQAVTTRPIITIATTDTVPNSLLENTKFFKNCLSIIIKSKSFARLHYVLKKYIRNGTDNLSYYFAILSFYEKTYQIFKLKNYISMLSSFENTEVNLQAESDIKSFSSIIVHVTNRLLSNNMEETCIQFFDKLTRDWNYKMLDHDYNVILEMIEKYGSYKFLYRLKILFPDYSDSEISLVDAIKLNCSEKSLLQLIPILNDYHHKLESNESELRFLQCKLPPLYTNLKGWEDFFHSLLPTLRSSAITQNTKNFIMNLIISHVASDRSLGFMLLFLEHITYQLNLPTLLLSFQENRTVILNQLYHSLLRSMAVNPSANRLSLFHLFNWIKQNELDSFYFSEQDLKSIWKTFPQDVTIYTKSDSLLLNYYHNELSRICENTCIPNHLETLVSNNTKINNNQTENLTAVQIETVLLQVSGPVTDTLDLHELLDIEKKHEGGSYFFSIDKGNSQRLKDILQTLKSKAAERQAKTCE</sequence>
<gene>
    <name evidence="1" type="primary">NDAI0E03780</name>
    <name evidence="1" type="ordered locus">NDAI_0E03780</name>
</gene>
<reference evidence="1 2" key="1">
    <citation type="journal article" date="2011" name="Proc. Natl. Acad. Sci. U.S.A.">
        <title>Evolutionary erosion of yeast sex chromosomes by mating-type switching accidents.</title>
        <authorList>
            <person name="Gordon J.L."/>
            <person name="Armisen D."/>
            <person name="Proux-Wera E."/>
            <person name="Oheigeartaigh S.S."/>
            <person name="Byrne K.P."/>
            <person name="Wolfe K.H."/>
        </authorList>
    </citation>
    <scope>NUCLEOTIDE SEQUENCE [LARGE SCALE GENOMIC DNA]</scope>
    <source>
        <strain evidence="2">ATCC 10597 / BCRC 20456 / CBS 421 / NBRC 0211 / NRRL Y-12639</strain>
    </source>
</reference>
<dbReference type="InterPro" id="IPR025694">
    <property type="entry name" value="MNE1"/>
</dbReference>
<dbReference type="OrthoDB" id="4041451at2759"/>
<dbReference type="GeneID" id="11498773"/>
<name>G0WBS5_NAUDC</name>
<evidence type="ECO:0000313" key="1">
    <source>
        <dbReference type="EMBL" id="CCD25195.1"/>
    </source>
</evidence>
<evidence type="ECO:0000313" key="2">
    <source>
        <dbReference type="Proteomes" id="UP000000689"/>
    </source>
</evidence>
<dbReference type="RefSeq" id="XP_003670438.1">
    <property type="nucleotide sequence ID" value="XM_003670390.1"/>
</dbReference>
<dbReference type="Pfam" id="PF13762">
    <property type="entry name" value="MNE1"/>
    <property type="match status" value="1"/>
</dbReference>
<dbReference type="OMA" id="CLAKFTL"/>
<dbReference type="Proteomes" id="UP000000689">
    <property type="component" value="Chromosome 5"/>
</dbReference>
<dbReference type="GO" id="GO:1990904">
    <property type="term" value="C:ribonucleoprotein complex"/>
    <property type="evidence" value="ECO:0007669"/>
    <property type="project" value="InterPro"/>
</dbReference>
<dbReference type="eggNOG" id="ENOG502S10A">
    <property type="taxonomic scope" value="Eukaryota"/>
</dbReference>
<dbReference type="GO" id="GO:0000372">
    <property type="term" value="P:Group I intron splicing"/>
    <property type="evidence" value="ECO:0007669"/>
    <property type="project" value="InterPro"/>
</dbReference>
<accession>G0WBS5</accession>
<protein>
    <submittedName>
        <fullName evidence="1">Uncharacterized protein</fullName>
    </submittedName>
</protein>
<dbReference type="EMBL" id="HE580271">
    <property type="protein sequence ID" value="CCD25195.1"/>
    <property type="molecule type" value="Genomic_DNA"/>
</dbReference>
<proteinExistence type="predicted"/>
<dbReference type="HOGENOM" id="CLU_415094_0_0_1"/>
<dbReference type="KEGG" id="ndi:NDAI_0E03780"/>
<dbReference type="AlphaFoldDB" id="G0WBS5"/>
<organism evidence="1 2">
    <name type="scientific">Naumovozyma dairenensis (strain ATCC 10597 / BCRC 20456 / CBS 421 / NBRC 0211 / NRRL Y-12639)</name>
    <name type="common">Saccharomyces dairenensis</name>
    <dbReference type="NCBI Taxonomy" id="1071378"/>
    <lineage>
        <taxon>Eukaryota</taxon>
        <taxon>Fungi</taxon>
        <taxon>Dikarya</taxon>
        <taxon>Ascomycota</taxon>
        <taxon>Saccharomycotina</taxon>
        <taxon>Saccharomycetes</taxon>
        <taxon>Saccharomycetales</taxon>
        <taxon>Saccharomycetaceae</taxon>
        <taxon>Naumovozyma</taxon>
    </lineage>
</organism>
<keyword evidence="2" id="KW-1185">Reference proteome</keyword>